<dbReference type="EMBL" id="CAJNJA010053660">
    <property type="protein sequence ID" value="CAE7851128.1"/>
    <property type="molecule type" value="Genomic_DNA"/>
</dbReference>
<evidence type="ECO:0000313" key="2">
    <source>
        <dbReference type="EMBL" id="CAE7851128.1"/>
    </source>
</evidence>
<organism evidence="2 3">
    <name type="scientific">Symbiodinium necroappetens</name>
    <dbReference type="NCBI Taxonomy" id="1628268"/>
    <lineage>
        <taxon>Eukaryota</taxon>
        <taxon>Sar</taxon>
        <taxon>Alveolata</taxon>
        <taxon>Dinophyceae</taxon>
        <taxon>Suessiales</taxon>
        <taxon>Symbiodiniaceae</taxon>
        <taxon>Symbiodinium</taxon>
    </lineage>
</organism>
<feature type="region of interest" description="Disordered" evidence="1">
    <location>
        <begin position="1"/>
        <end position="20"/>
    </location>
</feature>
<protein>
    <submittedName>
        <fullName evidence="2">Uncharacterized protein</fullName>
    </submittedName>
</protein>
<evidence type="ECO:0000313" key="3">
    <source>
        <dbReference type="Proteomes" id="UP000601435"/>
    </source>
</evidence>
<accession>A0A813A2V4</accession>
<comment type="caution">
    <text evidence="2">The sequence shown here is derived from an EMBL/GenBank/DDBJ whole genome shotgun (WGS) entry which is preliminary data.</text>
</comment>
<dbReference type="AlphaFoldDB" id="A0A813A2V4"/>
<name>A0A813A2V4_9DINO</name>
<feature type="compositionally biased region" description="Basic and acidic residues" evidence="1">
    <location>
        <begin position="72"/>
        <end position="82"/>
    </location>
</feature>
<evidence type="ECO:0000256" key="1">
    <source>
        <dbReference type="SAM" id="MobiDB-lite"/>
    </source>
</evidence>
<feature type="non-terminal residue" evidence="2">
    <location>
        <position position="1"/>
    </location>
</feature>
<keyword evidence="3" id="KW-1185">Reference proteome</keyword>
<feature type="region of interest" description="Disordered" evidence="1">
    <location>
        <begin position="38"/>
        <end position="57"/>
    </location>
</feature>
<proteinExistence type="predicted"/>
<dbReference type="Proteomes" id="UP000601435">
    <property type="component" value="Unassembled WGS sequence"/>
</dbReference>
<reference evidence="2" key="1">
    <citation type="submission" date="2021-02" db="EMBL/GenBank/DDBJ databases">
        <authorList>
            <person name="Dougan E. K."/>
            <person name="Rhodes N."/>
            <person name="Thang M."/>
            <person name="Chan C."/>
        </authorList>
    </citation>
    <scope>NUCLEOTIDE SEQUENCE</scope>
</reference>
<gene>
    <name evidence="2" type="ORF">SNEC2469_LOCUS26393</name>
</gene>
<sequence>AARYMCADASGAKRNPRSYCGGSDASECAGLAGAAPAVRESAGGGASPRRFGARPLSAGRGETCLGLGAEGRGARGREDDFGGPRAESGANSGPQQPGVWCDRSALDTIWRDMSEISKAMKE</sequence>
<feature type="region of interest" description="Disordered" evidence="1">
    <location>
        <begin position="65"/>
        <end position="100"/>
    </location>
</feature>